<name>A0AC34GE37_9BILA</name>
<proteinExistence type="predicted"/>
<evidence type="ECO:0000313" key="1">
    <source>
        <dbReference type="Proteomes" id="UP000887579"/>
    </source>
</evidence>
<evidence type="ECO:0000313" key="2">
    <source>
        <dbReference type="WBParaSite" id="ES5_v2.g27665.t1"/>
    </source>
</evidence>
<sequence>VNLNPSNSTSGPTFCGFTLPPSQISKSNQLDLKFTTDDSMTHGGYDLSYYSAKPVLVSTKNTENMFYEFEPNFERSGAITPIGFPSAYPNSTIQRFSIRPPSGLFCTFKMISLSLTSVADVDSCDASDTLRYKTVIATNDGGDEEHRDSNWISPCISVSEGKFA</sequence>
<dbReference type="Proteomes" id="UP000887579">
    <property type="component" value="Unplaced"/>
</dbReference>
<accession>A0AC34GE37</accession>
<reference evidence="2" key="1">
    <citation type="submission" date="2022-11" db="UniProtKB">
        <authorList>
            <consortium name="WormBaseParasite"/>
        </authorList>
    </citation>
    <scope>IDENTIFICATION</scope>
</reference>
<organism evidence="1 2">
    <name type="scientific">Panagrolaimus sp. ES5</name>
    <dbReference type="NCBI Taxonomy" id="591445"/>
    <lineage>
        <taxon>Eukaryota</taxon>
        <taxon>Metazoa</taxon>
        <taxon>Ecdysozoa</taxon>
        <taxon>Nematoda</taxon>
        <taxon>Chromadorea</taxon>
        <taxon>Rhabditida</taxon>
        <taxon>Tylenchina</taxon>
        <taxon>Panagrolaimomorpha</taxon>
        <taxon>Panagrolaimoidea</taxon>
        <taxon>Panagrolaimidae</taxon>
        <taxon>Panagrolaimus</taxon>
    </lineage>
</organism>
<dbReference type="WBParaSite" id="ES5_v2.g27665.t1">
    <property type="protein sequence ID" value="ES5_v2.g27665.t1"/>
    <property type="gene ID" value="ES5_v2.g27665"/>
</dbReference>
<protein>
    <submittedName>
        <fullName evidence="2">CUB domain-containing protein</fullName>
    </submittedName>
</protein>